<name>A0A7K3LGN4_9MYCO</name>
<dbReference type="AlphaFoldDB" id="A0A7K3LGN4"/>
<gene>
    <name evidence="1" type="ORF">GWR20_20570</name>
</gene>
<accession>A0A7K3LGN4</accession>
<evidence type="ECO:0000313" key="2">
    <source>
        <dbReference type="Proteomes" id="UP000466523"/>
    </source>
</evidence>
<dbReference type="SUPFAM" id="SSF49899">
    <property type="entry name" value="Concanavalin A-like lectins/glucanases"/>
    <property type="match status" value="1"/>
</dbReference>
<comment type="caution">
    <text evidence="1">The sequence shown here is derived from an EMBL/GenBank/DDBJ whole genome shotgun (WGS) entry which is preliminary data.</text>
</comment>
<dbReference type="Proteomes" id="UP000466523">
    <property type="component" value="Unassembled WGS sequence"/>
</dbReference>
<proteinExistence type="predicted"/>
<reference evidence="1 2" key="1">
    <citation type="submission" date="2020-01" db="EMBL/GenBank/DDBJ databases">
        <authorList>
            <person name="Sanchez-Estrada R."/>
            <person name="Gonzalez-Y-Merchand J.A."/>
            <person name="Rivera-Gutierrez S."/>
        </authorList>
    </citation>
    <scope>NUCLEOTIDE SEQUENCE [LARGE SCALE GENOMIC DNA]</scope>
    <source>
        <strain evidence="1 2">CST 7247</strain>
    </source>
</reference>
<sequence length="85" mass="9661">HTWRVTWNQSGMYFWQDYVDGMEPYFSVPAVGIEDVEEPVRVWPFNDPGYTVFPILNLAVGGSGGGDARQGSYPADMLIDWVRVF</sequence>
<dbReference type="InterPro" id="IPR013320">
    <property type="entry name" value="ConA-like_dom_sf"/>
</dbReference>
<protein>
    <submittedName>
        <fullName evidence="1">1,3-beta-glucanase</fullName>
    </submittedName>
</protein>
<organism evidence="1 2">
    <name type="scientific">Mycolicibacter kumamotonensis</name>
    <dbReference type="NCBI Taxonomy" id="354243"/>
    <lineage>
        <taxon>Bacteria</taxon>
        <taxon>Bacillati</taxon>
        <taxon>Actinomycetota</taxon>
        <taxon>Actinomycetes</taxon>
        <taxon>Mycobacteriales</taxon>
        <taxon>Mycobacteriaceae</taxon>
        <taxon>Mycolicibacter</taxon>
    </lineage>
</organism>
<evidence type="ECO:0000313" key="1">
    <source>
        <dbReference type="EMBL" id="NDJ91511.1"/>
    </source>
</evidence>
<feature type="non-terminal residue" evidence="1">
    <location>
        <position position="1"/>
    </location>
</feature>
<dbReference type="Gene3D" id="2.60.120.200">
    <property type="match status" value="1"/>
</dbReference>
<dbReference type="EMBL" id="JAACYR010000098">
    <property type="protein sequence ID" value="NDJ91511.1"/>
    <property type="molecule type" value="Genomic_DNA"/>
</dbReference>